<dbReference type="EnsemblMetazoa" id="ISCW021638-RA">
    <property type="protein sequence ID" value="ISCW021638-PA"/>
    <property type="gene ID" value="ISCW021638"/>
</dbReference>
<dbReference type="InterPro" id="IPR004274">
    <property type="entry name" value="FCP1_dom"/>
</dbReference>
<proteinExistence type="predicted"/>
<dbReference type="STRING" id="6945.B7Q495"/>
<dbReference type="HOGENOM" id="CLU_1688690_0_0_1"/>
<dbReference type="InterPro" id="IPR023214">
    <property type="entry name" value="HAD_sf"/>
</dbReference>
<dbReference type="Gene3D" id="3.40.50.1000">
    <property type="entry name" value="HAD superfamily/HAD-like"/>
    <property type="match status" value="1"/>
</dbReference>
<dbReference type="EMBL" id="ABJB010842698">
    <property type="status" value="NOT_ANNOTATED_CDS"/>
    <property type="molecule type" value="Genomic_DNA"/>
</dbReference>
<dbReference type="PaxDb" id="6945-B7Q495"/>
<dbReference type="SUPFAM" id="SSF56784">
    <property type="entry name" value="HAD-like"/>
    <property type="match status" value="1"/>
</dbReference>
<dbReference type="VEuPathDB" id="VectorBase:ISCI021638"/>
<dbReference type="VEuPathDB" id="VectorBase:ISCP_023427"/>
<dbReference type="VEuPathDB" id="VectorBase:ISCW021638"/>
<reference evidence="3" key="2">
    <citation type="submission" date="2020-05" db="UniProtKB">
        <authorList>
            <consortium name="EnsemblMetazoa"/>
        </authorList>
    </citation>
    <scope>IDENTIFICATION</scope>
    <source>
        <strain evidence="3">wikel</strain>
    </source>
</reference>
<gene>
    <name evidence="2" type="ORF">IscW_ISCW021638</name>
</gene>
<dbReference type="AlphaFoldDB" id="B7Q495"/>
<evidence type="ECO:0000313" key="4">
    <source>
        <dbReference type="Proteomes" id="UP000001555"/>
    </source>
</evidence>
<name>B7Q495_IXOSC</name>
<dbReference type="Proteomes" id="UP000001555">
    <property type="component" value="Unassembled WGS sequence"/>
</dbReference>
<dbReference type="InParanoid" id="B7Q495"/>
<dbReference type="EMBL" id="ABJB011101343">
    <property type="status" value="NOT_ANNOTATED_CDS"/>
    <property type="molecule type" value="Genomic_DNA"/>
</dbReference>
<sequence length="156" mass="17116">MVRDRLILGLRDKSLTESLQMDSDLTLKAAVAKARLRETVHRQQQSHGYSSSRHDDTHAAGLEFHCILDVLQLSESLEDIRKGLCWRVKLFEIDDLGRLGRDLHRVVIIDNSPASYIFHPDNAVTATAATGGGGGMVSPAFPTPPGTQMNGLLQNS</sequence>
<accession>B7Q495</accession>
<reference evidence="2 4" key="1">
    <citation type="submission" date="2008-03" db="EMBL/GenBank/DDBJ databases">
        <title>Annotation of Ixodes scapularis.</title>
        <authorList>
            <consortium name="Ixodes scapularis Genome Project Consortium"/>
            <person name="Caler E."/>
            <person name="Hannick L.I."/>
            <person name="Bidwell S."/>
            <person name="Joardar V."/>
            <person name="Thiagarajan M."/>
            <person name="Amedeo P."/>
            <person name="Galinsky K.J."/>
            <person name="Schobel S."/>
            <person name="Inman J."/>
            <person name="Hostetler J."/>
            <person name="Miller J."/>
            <person name="Hammond M."/>
            <person name="Megy K."/>
            <person name="Lawson D."/>
            <person name="Kodira C."/>
            <person name="Sutton G."/>
            <person name="Meyer J."/>
            <person name="Hill C.A."/>
            <person name="Birren B."/>
            <person name="Nene V."/>
            <person name="Collins F."/>
            <person name="Alarcon-Chaidez F."/>
            <person name="Wikel S."/>
            <person name="Strausberg R."/>
        </authorList>
    </citation>
    <scope>NUCLEOTIDE SEQUENCE [LARGE SCALE GENOMIC DNA]</scope>
    <source>
        <strain evidence="4">Wikel</strain>
        <strain evidence="2">Wikel colony</strain>
    </source>
</reference>
<evidence type="ECO:0000313" key="2">
    <source>
        <dbReference type="EMBL" id="EEC13667.1"/>
    </source>
</evidence>
<dbReference type="Pfam" id="PF03031">
    <property type="entry name" value="NIF"/>
    <property type="match status" value="1"/>
</dbReference>
<dbReference type="InterPro" id="IPR036412">
    <property type="entry name" value="HAD-like_sf"/>
</dbReference>
<evidence type="ECO:0000259" key="1">
    <source>
        <dbReference type="Pfam" id="PF03031"/>
    </source>
</evidence>
<keyword evidence="4" id="KW-1185">Reference proteome</keyword>
<dbReference type="EMBL" id="ABJB010994488">
    <property type="status" value="NOT_ANNOTATED_CDS"/>
    <property type="molecule type" value="Genomic_DNA"/>
</dbReference>
<evidence type="ECO:0000313" key="3">
    <source>
        <dbReference type="EnsemblMetazoa" id="ISCW021638-PA"/>
    </source>
</evidence>
<protein>
    <submittedName>
        <fullName evidence="2 3">Nuclear lim interactor-interacting factor, putative</fullName>
    </submittedName>
</protein>
<organism>
    <name type="scientific">Ixodes scapularis</name>
    <name type="common">Black-legged tick</name>
    <name type="synonym">Deer tick</name>
    <dbReference type="NCBI Taxonomy" id="6945"/>
    <lineage>
        <taxon>Eukaryota</taxon>
        <taxon>Metazoa</taxon>
        <taxon>Ecdysozoa</taxon>
        <taxon>Arthropoda</taxon>
        <taxon>Chelicerata</taxon>
        <taxon>Arachnida</taxon>
        <taxon>Acari</taxon>
        <taxon>Parasitiformes</taxon>
        <taxon>Ixodida</taxon>
        <taxon>Ixodoidea</taxon>
        <taxon>Ixodidae</taxon>
        <taxon>Ixodinae</taxon>
        <taxon>Ixodes</taxon>
    </lineage>
</organism>
<dbReference type="EMBL" id="ABJB010975398">
    <property type="status" value="NOT_ANNOTATED_CDS"/>
    <property type="molecule type" value="Genomic_DNA"/>
</dbReference>
<dbReference type="EMBL" id="DS853829">
    <property type="protein sequence ID" value="EEC13667.1"/>
    <property type="molecule type" value="Genomic_DNA"/>
</dbReference>
<dbReference type="OrthoDB" id="277011at2759"/>
<feature type="domain" description="FCP1 homology" evidence="1">
    <location>
        <begin position="85"/>
        <end position="125"/>
    </location>
</feature>